<feature type="transmembrane region" description="Helical" evidence="10">
    <location>
        <begin position="245"/>
        <end position="265"/>
    </location>
</feature>
<feature type="transmembrane region" description="Helical" evidence="10">
    <location>
        <begin position="215"/>
        <end position="233"/>
    </location>
</feature>
<proteinExistence type="inferred from homology"/>
<organism evidence="13 14">
    <name type="scientific">Candidatus Carbonibacillus altaicus</name>
    <dbReference type="NCBI Taxonomy" id="2163959"/>
    <lineage>
        <taxon>Bacteria</taxon>
        <taxon>Bacillati</taxon>
        <taxon>Bacillota</taxon>
        <taxon>Bacilli</taxon>
        <taxon>Bacillales</taxon>
        <taxon>Candidatus Carbonibacillus</taxon>
    </lineage>
</organism>
<keyword evidence="3" id="KW-1003">Cell membrane</keyword>
<name>A0A2R6Y3W3_9BACL</name>
<feature type="transmembrane region" description="Helical" evidence="10">
    <location>
        <begin position="109"/>
        <end position="134"/>
    </location>
</feature>
<keyword evidence="6" id="KW-0653">Protein transport</keyword>
<evidence type="ECO:0000259" key="12">
    <source>
        <dbReference type="PROSITE" id="PS50928"/>
    </source>
</evidence>
<reference evidence="14" key="1">
    <citation type="journal article" date="2018" name="Sci. Rep.">
        <title>Lignite coal burning seam in the remote Altai Mountains harbors a hydrogen-driven thermophilic microbial community.</title>
        <authorList>
            <person name="Kadnikov V.V."/>
            <person name="Mardanov A.V."/>
            <person name="Ivasenko D.A."/>
            <person name="Antsiferov D.V."/>
            <person name="Beletsky A.V."/>
            <person name="Karnachuk O.V."/>
            <person name="Ravin N.V."/>
        </authorList>
    </citation>
    <scope>NUCLEOTIDE SEQUENCE [LARGE SCALE GENOMIC DNA]</scope>
</reference>
<feature type="region of interest" description="Disordered" evidence="11">
    <location>
        <begin position="1"/>
        <end position="25"/>
    </location>
</feature>
<dbReference type="GO" id="GO:0015031">
    <property type="term" value="P:protein transport"/>
    <property type="evidence" value="ECO:0007669"/>
    <property type="project" value="UniProtKB-KW"/>
</dbReference>
<keyword evidence="4 10" id="KW-0812">Transmembrane</keyword>
<evidence type="ECO:0000256" key="7">
    <source>
        <dbReference type="ARBA" id="ARBA00022989"/>
    </source>
</evidence>
<comment type="similarity">
    <text evidence="9">Belongs to the binding-protein-dependent transport system permease family. OppBC subfamily.</text>
</comment>
<gene>
    <name evidence="13" type="ORF">BSOLF_1687</name>
</gene>
<evidence type="ECO:0000256" key="11">
    <source>
        <dbReference type="SAM" id="MobiDB-lite"/>
    </source>
</evidence>
<feature type="transmembrane region" description="Helical" evidence="10">
    <location>
        <begin position="277"/>
        <end position="295"/>
    </location>
</feature>
<evidence type="ECO:0000256" key="4">
    <source>
        <dbReference type="ARBA" id="ARBA00022692"/>
    </source>
</evidence>
<evidence type="ECO:0000313" key="14">
    <source>
        <dbReference type="Proteomes" id="UP000244338"/>
    </source>
</evidence>
<dbReference type="SUPFAM" id="SSF161098">
    <property type="entry name" value="MetI-like"/>
    <property type="match status" value="1"/>
</dbReference>
<dbReference type="PROSITE" id="PS50928">
    <property type="entry name" value="ABC_TM1"/>
    <property type="match status" value="1"/>
</dbReference>
<dbReference type="Pfam" id="PF12911">
    <property type="entry name" value="OppC_N"/>
    <property type="match status" value="1"/>
</dbReference>
<evidence type="ECO:0000256" key="3">
    <source>
        <dbReference type="ARBA" id="ARBA00022475"/>
    </source>
</evidence>
<keyword evidence="5" id="KW-0571">Peptide transport</keyword>
<dbReference type="GO" id="GO:0055085">
    <property type="term" value="P:transmembrane transport"/>
    <property type="evidence" value="ECO:0007669"/>
    <property type="project" value="InterPro"/>
</dbReference>
<evidence type="ECO:0000313" key="13">
    <source>
        <dbReference type="EMBL" id="PTQ57371.1"/>
    </source>
</evidence>
<evidence type="ECO:0000256" key="6">
    <source>
        <dbReference type="ARBA" id="ARBA00022927"/>
    </source>
</evidence>
<keyword evidence="2 10" id="KW-0813">Transport</keyword>
<dbReference type="GO" id="GO:0015833">
    <property type="term" value="P:peptide transport"/>
    <property type="evidence" value="ECO:0007669"/>
    <property type="project" value="UniProtKB-KW"/>
</dbReference>
<accession>A0A2R6Y3W3</accession>
<dbReference type="CDD" id="cd06261">
    <property type="entry name" value="TM_PBP2"/>
    <property type="match status" value="1"/>
</dbReference>
<feature type="transmembrane region" description="Helical" evidence="10">
    <location>
        <begin position="47"/>
        <end position="67"/>
    </location>
</feature>
<sequence>MGEFTIPVNKNIDSGGKPPSAEHSDKTTRRSYFGVLWRRFKRNKISLISLYFIVFLIALAIVGPLILPFDYKTMDYTALYQKPSLKHWMGTDDGGRDMLTLIIYGLRNALIVGFGAGLVEILIGVTIGALAGYFGGRLDNILMRFVDIMFALPSFLLSLMLVVVLGRNLFTILLAIGLTSWAGMARLARAQVLSIKQVDYIEAARSLGASNSVIIFRYVLPNAVGPIFVSLSFNIPGAMMVESGLSLIGLGIMPPMPSWGALINIGSRFILSTPHLILYPAITFALTILAFTFVGDGLRDAFDAKQSD</sequence>
<dbReference type="GO" id="GO:0005886">
    <property type="term" value="C:plasma membrane"/>
    <property type="evidence" value="ECO:0007669"/>
    <property type="project" value="UniProtKB-SubCell"/>
</dbReference>
<dbReference type="InterPro" id="IPR025966">
    <property type="entry name" value="OppC_N"/>
</dbReference>
<comment type="subcellular location">
    <subcellularLocation>
        <location evidence="1 10">Cell membrane</location>
        <topology evidence="1 10">Multi-pass membrane protein</topology>
    </subcellularLocation>
</comment>
<dbReference type="InterPro" id="IPR035906">
    <property type="entry name" value="MetI-like_sf"/>
</dbReference>
<evidence type="ECO:0000256" key="9">
    <source>
        <dbReference type="ARBA" id="ARBA00024202"/>
    </source>
</evidence>
<evidence type="ECO:0000256" key="1">
    <source>
        <dbReference type="ARBA" id="ARBA00004651"/>
    </source>
</evidence>
<dbReference type="InterPro" id="IPR000515">
    <property type="entry name" value="MetI-like"/>
</dbReference>
<dbReference type="Pfam" id="PF00528">
    <property type="entry name" value="BPD_transp_1"/>
    <property type="match status" value="1"/>
</dbReference>
<keyword evidence="8 10" id="KW-0472">Membrane</keyword>
<dbReference type="PANTHER" id="PTHR43386">
    <property type="entry name" value="OLIGOPEPTIDE TRANSPORT SYSTEM PERMEASE PROTEIN APPC"/>
    <property type="match status" value="1"/>
</dbReference>
<dbReference type="InterPro" id="IPR050366">
    <property type="entry name" value="BP-dependent_transpt_permease"/>
</dbReference>
<feature type="domain" description="ABC transmembrane type-1" evidence="12">
    <location>
        <begin position="106"/>
        <end position="295"/>
    </location>
</feature>
<keyword evidence="7 10" id="KW-1133">Transmembrane helix</keyword>
<dbReference type="AlphaFoldDB" id="A0A2R6Y3W3"/>
<evidence type="ECO:0000256" key="2">
    <source>
        <dbReference type="ARBA" id="ARBA00022448"/>
    </source>
</evidence>
<dbReference type="Gene3D" id="1.10.3720.10">
    <property type="entry name" value="MetI-like"/>
    <property type="match status" value="1"/>
</dbReference>
<dbReference type="Proteomes" id="UP000244338">
    <property type="component" value="Unassembled WGS sequence"/>
</dbReference>
<evidence type="ECO:0000256" key="8">
    <source>
        <dbReference type="ARBA" id="ARBA00023136"/>
    </source>
</evidence>
<comment type="caution">
    <text evidence="13">The sequence shown here is derived from an EMBL/GenBank/DDBJ whole genome shotgun (WGS) entry which is preliminary data.</text>
</comment>
<evidence type="ECO:0000256" key="10">
    <source>
        <dbReference type="RuleBase" id="RU363032"/>
    </source>
</evidence>
<evidence type="ECO:0000256" key="5">
    <source>
        <dbReference type="ARBA" id="ARBA00022856"/>
    </source>
</evidence>
<protein>
    <submittedName>
        <fullName evidence="13">Oligopeptide transport system permease protein OppC</fullName>
    </submittedName>
</protein>
<dbReference type="PANTHER" id="PTHR43386:SF24">
    <property type="entry name" value="OLIGOPEPTIDE TRANSPORT SYSTEM PERMEASE PROTEIN AMID"/>
    <property type="match status" value="1"/>
</dbReference>
<dbReference type="EMBL" id="PEBX01000008">
    <property type="protein sequence ID" value="PTQ57371.1"/>
    <property type="molecule type" value="Genomic_DNA"/>
</dbReference>